<evidence type="ECO:0008006" key="3">
    <source>
        <dbReference type="Google" id="ProtNLM"/>
    </source>
</evidence>
<dbReference type="EMBL" id="JARKNE010000006">
    <property type="protein sequence ID" value="KAK5826627.1"/>
    <property type="molecule type" value="Genomic_DNA"/>
</dbReference>
<evidence type="ECO:0000313" key="1">
    <source>
        <dbReference type="EMBL" id="KAK5826627.1"/>
    </source>
</evidence>
<dbReference type="PANTHER" id="PTHR36617:SF15">
    <property type="entry name" value="REVERSE TRANSCRIPTASE ZINC-BINDING DOMAIN-CONTAINING PROTEIN"/>
    <property type="match status" value="1"/>
</dbReference>
<protein>
    <recommendedName>
        <fullName evidence="3">Reverse transcriptase zinc-binding domain-containing protein</fullName>
    </recommendedName>
</protein>
<reference evidence="1 2" key="1">
    <citation type="submission" date="2023-03" db="EMBL/GenBank/DDBJ databases">
        <title>WGS of Gossypium arboreum.</title>
        <authorList>
            <person name="Yu D."/>
        </authorList>
    </citation>
    <scope>NUCLEOTIDE SEQUENCE [LARGE SCALE GENOMIC DNA]</scope>
    <source>
        <tissue evidence="1">Leaf</tissue>
    </source>
</reference>
<keyword evidence="2" id="KW-1185">Reference proteome</keyword>
<gene>
    <name evidence="1" type="ORF">PVK06_021553</name>
</gene>
<accession>A0ABR0PQA9</accession>
<proteinExistence type="predicted"/>
<dbReference type="Proteomes" id="UP001358586">
    <property type="component" value="Chromosome 6"/>
</dbReference>
<comment type="caution">
    <text evidence="1">The sequence shown here is derived from an EMBL/GenBank/DDBJ whole genome shotgun (WGS) entry which is preliminary data.</text>
</comment>
<name>A0ABR0PQA9_GOSAR</name>
<sequence>MSKVWKGVAEVRRHEGMDKMLGEGSFIWCVGSGRSISFWMDQWIGLCALKDRFPRLFFLALKKNIMVAEAWDGLQKGERFFKRDLFERERVSAMELWQTFKGVSLNENKADQLMWEVDSKVDVGGGQQREISNVKRKWLVACGAMLWSFWLARNELVLNRKEWIAEDIIFLRKMRSVCWIRAIIGGKVKKGLGDGVGRLLGLIYGPLERMGLFAAECKAVRRQKLVIGLPTDDTV</sequence>
<organism evidence="1 2">
    <name type="scientific">Gossypium arboreum</name>
    <name type="common">Tree cotton</name>
    <name type="synonym">Gossypium nanking</name>
    <dbReference type="NCBI Taxonomy" id="29729"/>
    <lineage>
        <taxon>Eukaryota</taxon>
        <taxon>Viridiplantae</taxon>
        <taxon>Streptophyta</taxon>
        <taxon>Embryophyta</taxon>
        <taxon>Tracheophyta</taxon>
        <taxon>Spermatophyta</taxon>
        <taxon>Magnoliopsida</taxon>
        <taxon>eudicotyledons</taxon>
        <taxon>Gunneridae</taxon>
        <taxon>Pentapetalae</taxon>
        <taxon>rosids</taxon>
        <taxon>malvids</taxon>
        <taxon>Malvales</taxon>
        <taxon>Malvaceae</taxon>
        <taxon>Malvoideae</taxon>
        <taxon>Gossypium</taxon>
    </lineage>
</organism>
<evidence type="ECO:0000313" key="2">
    <source>
        <dbReference type="Proteomes" id="UP001358586"/>
    </source>
</evidence>
<dbReference type="PANTHER" id="PTHR36617">
    <property type="entry name" value="PROTEIN, PUTATIVE-RELATED"/>
    <property type="match status" value="1"/>
</dbReference>